<dbReference type="PANTHER" id="PTHR48069">
    <property type="entry name" value="DIHYDROFOLATE REDUCTASE"/>
    <property type="match status" value="1"/>
</dbReference>
<evidence type="ECO:0000256" key="7">
    <source>
        <dbReference type="PIRNR" id="PIRNR000194"/>
    </source>
</evidence>
<dbReference type="Gene3D" id="3.40.430.10">
    <property type="entry name" value="Dihydrofolate Reductase, subunit A"/>
    <property type="match status" value="1"/>
</dbReference>
<reference evidence="11" key="1">
    <citation type="journal article" date="2019" name="Int. J. Syst. Evol. Microbiol.">
        <title>The Global Catalogue of Microorganisms (GCM) 10K type strain sequencing project: providing services to taxonomists for standard genome sequencing and annotation.</title>
        <authorList>
            <consortium name="The Broad Institute Genomics Platform"/>
            <consortium name="The Broad Institute Genome Sequencing Center for Infectious Disease"/>
            <person name="Wu L."/>
            <person name="Ma J."/>
        </authorList>
    </citation>
    <scope>NUCLEOTIDE SEQUENCE [LARGE SCALE GENOMIC DNA]</scope>
    <source>
        <strain evidence="11">JCM 8201</strain>
    </source>
</reference>
<organism evidence="10 11">
    <name type="scientific">Actinocorallia aurantiaca</name>
    <dbReference type="NCBI Taxonomy" id="46204"/>
    <lineage>
        <taxon>Bacteria</taxon>
        <taxon>Bacillati</taxon>
        <taxon>Actinomycetota</taxon>
        <taxon>Actinomycetes</taxon>
        <taxon>Streptosporangiales</taxon>
        <taxon>Thermomonosporaceae</taxon>
        <taxon>Actinocorallia</taxon>
    </lineage>
</organism>
<protein>
    <recommendedName>
        <fullName evidence="3 7">Dihydrofolate reductase</fullName>
        <ecNumber evidence="3 7">1.5.1.3</ecNumber>
    </recommendedName>
</protein>
<dbReference type="InterPro" id="IPR017925">
    <property type="entry name" value="DHFR_CS"/>
</dbReference>
<comment type="catalytic activity">
    <reaction evidence="7">
        <text>(6S)-5,6,7,8-tetrahydrofolate + NADP(+) = 7,8-dihydrofolate + NADPH + H(+)</text>
        <dbReference type="Rhea" id="RHEA:15009"/>
        <dbReference type="ChEBI" id="CHEBI:15378"/>
        <dbReference type="ChEBI" id="CHEBI:57451"/>
        <dbReference type="ChEBI" id="CHEBI:57453"/>
        <dbReference type="ChEBI" id="CHEBI:57783"/>
        <dbReference type="ChEBI" id="CHEBI:58349"/>
        <dbReference type="EC" id="1.5.1.3"/>
    </reaction>
</comment>
<dbReference type="CDD" id="cd00209">
    <property type="entry name" value="DHFR"/>
    <property type="match status" value="1"/>
</dbReference>
<dbReference type="PRINTS" id="PR00070">
    <property type="entry name" value="DHFR"/>
</dbReference>
<dbReference type="InterPro" id="IPR001796">
    <property type="entry name" value="DHFR_dom"/>
</dbReference>
<dbReference type="EC" id="1.5.1.3" evidence="3 7"/>
<comment type="function">
    <text evidence="7">Key enzyme in folate metabolism. Catalyzes an essential reaction for de novo glycine and purine synthesis, and for DNA precursor synthesis.</text>
</comment>
<keyword evidence="5 7" id="KW-0521">NADP</keyword>
<evidence type="ECO:0000256" key="4">
    <source>
        <dbReference type="ARBA" id="ARBA00022563"/>
    </source>
</evidence>
<evidence type="ECO:0000256" key="3">
    <source>
        <dbReference type="ARBA" id="ARBA00012856"/>
    </source>
</evidence>
<keyword evidence="6 7" id="KW-0560">Oxidoreductase</keyword>
<dbReference type="RefSeq" id="WP_344452131.1">
    <property type="nucleotide sequence ID" value="NZ_BAAATZ010000016.1"/>
</dbReference>
<sequence length="158" mass="17486">MTVSLIVAAASNDVIGKDGSLPWHLPEDLRHFKNLTMGNVVVMGRLTHDSIIARLGRPLPGRRSIVITTRPLDEHEDVVSTASVPEALSAARAQGDEIFICGGASIYEQTLPEVTRVHLTRIHREVEGDTSMPEGWLDGFTEKSRQDFPTHSFIEYAR</sequence>
<evidence type="ECO:0000256" key="8">
    <source>
        <dbReference type="RuleBase" id="RU004474"/>
    </source>
</evidence>
<dbReference type="Proteomes" id="UP001501842">
    <property type="component" value="Unassembled WGS sequence"/>
</dbReference>
<dbReference type="PIRSF" id="PIRSF000194">
    <property type="entry name" value="DHFR"/>
    <property type="match status" value="1"/>
</dbReference>
<comment type="caution">
    <text evidence="10">The sequence shown here is derived from an EMBL/GenBank/DDBJ whole genome shotgun (WGS) entry which is preliminary data.</text>
</comment>
<gene>
    <name evidence="10" type="primary">folA</name>
    <name evidence="10" type="ORF">GCM10010439_40670</name>
</gene>
<feature type="domain" description="DHFR" evidence="9">
    <location>
        <begin position="2"/>
        <end position="158"/>
    </location>
</feature>
<comment type="similarity">
    <text evidence="2 7 8">Belongs to the dihydrofolate reductase family.</text>
</comment>
<evidence type="ECO:0000313" key="10">
    <source>
        <dbReference type="EMBL" id="GAA2729671.1"/>
    </source>
</evidence>
<evidence type="ECO:0000256" key="1">
    <source>
        <dbReference type="ARBA" id="ARBA00004903"/>
    </source>
</evidence>
<dbReference type="SUPFAM" id="SSF53597">
    <property type="entry name" value="Dihydrofolate reductase-like"/>
    <property type="match status" value="1"/>
</dbReference>
<evidence type="ECO:0000256" key="5">
    <source>
        <dbReference type="ARBA" id="ARBA00022857"/>
    </source>
</evidence>
<dbReference type="InterPro" id="IPR024072">
    <property type="entry name" value="DHFR-like_dom_sf"/>
</dbReference>
<keyword evidence="4 7" id="KW-0554">One-carbon metabolism</keyword>
<evidence type="ECO:0000256" key="6">
    <source>
        <dbReference type="ARBA" id="ARBA00023002"/>
    </source>
</evidence>
<dbReference type="InterPro" id="IPR012259">
    <property type="entry name" value="DHFR"/>
</dbReference>
<evidence type="ECO:0000259" key="9">
    <source>
        <dbReference type="PROSITE" id="PS51330"/>
    </source>
</evidence>
<dbReference type="PROSITE" id="PS00075">
    <property type="entry name" value="DHFR_1"/>
    <property type="match status" value="1"/>
</dbReference>
<accession>A0ABP6GR89</accession>
<evidence type="ECO:0000313" key="11">
    <source>
        <dbReference type="Proteomes" id="UP001501842"/>
    </source>
</evidence>
<dbReference type="PROSITE" id="PS51330">
    <property type="entry name" value="DHFR_2"/>
    <property type="match status" value="1"/>
</dbReference>
<comment type="pathway">
    <text evidence="1 7">Cofactor biosynthesis; tetrahydrofolate biosynthesis; 5,6,7,8-tetrahydrofolate from 7,8-dihydrofolate: step 1/1.</text>
</comment>
<dbReference type="Pfam" id="PF00186">
    <property type="entry name" value="DHFR_1"/>
    <property type="match status" value="1"/>
</dbReference>
<dbReference type="EMBL" id="BAAATZ010000016">
    <property type="protein sequence ID" value="GAA2729671.1"/>
    <property type="molecule type" value="Genomic_DNA"/>
</dbReference>
<evidence type="ECO:0000256" key="2">
    <source>
        <dbReference type="ARBA" id="ARBA00009539"/>
    </source>
</evidence>
<dbReference type="PANTHER" id="PTHR48069:SF3">
    <property type="entry name" value="DIHYDROFOLATE REDUCTASE"/>
    <property type="match status" value="1"/>
</dbReference>
<proteinExistence type="inferred from homology"/>
<name>A0ABP6GR89_9ACTN</name>
<keyword evidence="11" id="KW-1185">Reference proteome</keyword>